<dbReference type="InterPro" id="IPR003661">
    <property type="entry name" value="HisK_dim/P_dom"/>
</dbReference>
<dbReference type="InterPro" id="IPR036890">
    <property type="entry name" value="HATPase_C_sf"/>
</dbReference>
<dbReference type="PROSITE" id="PS50885">
    <property type="entry name" value="HAMP"/>
    <property type="match status" value="1"/>
</dbReference>
<accession>A0A2N9YBT2</accession>
<dbReference type="InterPro" id="IPR050428">
    <property type="entry name" value="TCS_sensor_his_kinase"/>
</dbReference>
<dbReference type="CDD" id="cd00082">
    <property type="entry name" value="HisKA"/>
    <property type="match status" value="1"/>
</dbReference>
<dbReference type="STRING" id="288004.AL038_02075"/>
<keyword evidence="7" id="KW-0418">Kinase</keyword>
<dbReference type="SUPFAM" id="SSF158472">
    <property type="entry name" value="HAMP domain-like"/>
    <property type="match status" value="1"/>
</dbReference>
<dbReference type="Pfam" id="PF02518">
    <property type="entry name" value="HATPase_c"/>
    <property type="match status" value="1"/>
</dbReference>
<dbReference type="OrthoDB" id="9804645at2"/>
<dbReference type="InterPro" id="IPR005467">
    <property type="entry name" value="His_kinase_dom"/>
</dbReference>
<comment type="subcellular location">
    <subcellularLocation>
        <location evidence="2">Membrane</location>
    </subcellularLocation>
</comment>
<dbReference type="Pfam" id="PF00512">
    <property type="entry name" value="HisKA"/>
    <property type="match status" value="1"/>
</dbReference>
<evidence type="ECO:0000256" key="4">
    <source>
        <dbReference type="ARBA" id="ARBA00022553"/>
    </source>
</evidence>
<dbReference type="InterPro" id="IPR003594">
    <property type="entry name" value="HATPase_dom"/>
</dbReference>
<dbReference type="SUPFAM" id="SSF47384">
    <property type="entry name" value="Homodimeric domain of signal transducing histidine kinase"/>
    <property type="match status" value="1"/>
</dbReference>
<dbReference type="RefSeq" id="WP_062148299.1">
    <property type="nucleotide sequence ID" value="NZ_CP012373.2"/>
</dbReference>
<dbReference type="CDD" id="cd06225">
    <property type="entry name" value="HAMP"/>
    <property type="match status" value="1"/>
</dbReference>
<keyword evidence="5" id="KW-0808">Transferase</keyword>
<keyword evidence="11" id="KW-0175">Coiled coil</keyword>
<dbReference type="PANTHER" id="PTHR45436">
    <property type="entry name" value="SENSOR HISTIDINE KINASE YKOH"/>
    <property type="match status" value="1"/>
</dbReference>
<dbReference type="SMART" id="SM00387">
    <property type="entry name" value="HATPase_c"/>
    <property type="match status" value="1"/>
</dbReference>
<evidence type="ECO:0000256" key="2">
    <source>
        <dbReference type="ARBA" id="ARBA00004370"/>
    </source>
</evidence>
<feature type="domain" description="Histidine kinase" evidence="13">
    <location>
        <begin position="246"/>
        <end position="459"/>
    </location>
</feature>
<dbReference type="Gene3D" id="3.30.565.10">
    <property type="entry name" value="Histidine kinase-like ATPase, C-terminal domain"/>
    <property type="match status" value="1"/>
</dbReference>
<keyword evidence="10 12" id="KW-0472">Membrane</keyword>
<evidence type="ECO:0000259" key="13">
    <source>
        <dbReference type="PROSITE" id="PS50109"/>
    </source>
</evidence>
<evidence type="ECO:0000256" key="5">
    <source>
        <dbReference type="ARBA" id="ARBA00022679"/>
    </source>
</evidence>
<keyword evidence="6 12" id="KW-0812">Transmembrane</keyword>
<keyword evidence="4" id="KW-0597">Phosphoprotein</keyword>
<dbReference type="SUPFAM" id="SSF55874">
    <property type="entry name" value="ATPase domain of HSP90 chaperone/DNA topoisomerase II/histidine kinase"/>
    <property type="match status" value="1"/>
</dbReference>
<gene>
    <name evidence="15" type="ORF">BLE401_03965</name>
</gene>
<dbReference type="PANTHER" id="PTHR45436:SF8">
    <property type="entry name" value="HISTIDINE KINASE"/>
    <property type="match status" value="1"/>
</dbReference>
<dbReference type="GO" id="GO:0000155">
    <property type="term" value="F:phosphorelay sensor kinase activity"/>
    <property type="evidence" value="ECO:0007669"/>
    <property type="project" value="InterPro"/>
</dbReference>
<evidence type="ECO:0000256" key="8">
    <source>
        <dbReference type="ARBA" id="ARBA00022989"/>
    </source>
</evidence>
<evidence type="ECO:0000256" key="12">
    <source>
        <dbReference type="SAM" id="Phobius"/>
    </source>
</evidence>
<dbReference type="CDD" id="cd00075">
    <property type="entry name" value="HATPase"/>
    <property type="match status" value="1"/>
</dbReference>
<feature type="domain" description="HAMP" evidence="14">
    <location>
        <begin position="185"/>
        <end position="238"/>
    </location>
</feature>
<dbReference type="AlphaFoldDB" id="A0A2N9YBT2"/>
<dbReference type="PROSITE" id="PS50109">
    <property type="entry name" value="HIS_KIN"/>
    <property type="match status" value="1"/>
</dbReference>
<comment type="catalytic activity">
    <reaction evidence="1">
        <text>ATP + protein L-histidine = ADP + protein N-phospho-L-histidine.</text>
        <dbReference type="EC" id="2.7.13.3"/>
    </reaction>
</comment>
<keyword evidence="9" id="KW-0902">Two-component regulatory system</keyword>
<evidence type="ECO:0000256" key="3">
    <source>
        <dbReference type="ARBA" id="ARBA00012438"/>
    </source>
</evidence>
<dbReference type="Gene3D" id="6.10.340.10">
    <property type="match status" value="1"/>
</dbReference>
<dbReference type="GO" id="GO:0005886">
    <property type="term" value="C:plasma membrane"/>
    <property type="evidence" value="ECO:0007669"/>
    <property type="project" value="TreeGrafter"/>
</dbReference>
<evidence type="ECO:0000313" key="16">
    <source>
        <dbReference type="Proteomes" id="UP000234271"/>
    </source>
</evidence>
<dbReference type="InterPro" id="IPR003660">
    <property type="entry name" value="HAMP_dom"/>
</dbReference>
<protein>
    <recommendedName>
        <fullName evidence="3">histidine kinase</fullName>
        <ecNumber evidence="3">2.7.13.3</ecNumber>
    </recommendedName>
</protein>
<evidence type="ECO:0000256" key="6">
    <source>
        <dbReference type="ARBA" id="ARBA00022692"/>
    </source>
</evidence>
<evidence type="ECO:0000259" key="14">
    <source>
        <dbReference type="PROSITE" id="PS50885"/>
    </source>
</evidence>
<evidence type="ECO:0000256" key="10">
    <source>
        <dbReference type="ARBA" id="ARBA00023136"/>
    </source>
</evidence>
<dbReference type="InterPro" id="IPR036097">
    <property type="entry name" value="HisK_dim/P_sf"/>
</dbReference>
<keyword evidence="8 12" id="KW-1133">Transmembrane helix</keyword>
<proteinExistence type="predicted"/>
<sequence length="474" mass="53693">MKQLIKLLNTSTFRVTLIYMGLFGMSALLLMGFIYWATVSYIATQTDETIEADVIGLNDQYRRSGLVGLVTLLQDRIIRNPNMSSIYAVIRKDGSVIVGNLNRVPPIPPDVNEWITFEFSQWWNGKPEIYKARARFFFIGDNYHLLIGRDIRALEFTQHLITNALLWGLAITLALALFGGLMMSWSSVRRLESINNSIRRIMHGDLSQRIPNRGTQDDFDQLAENLNAMLAQLEKLMNGIRQVTDNVAHDLRTPLTRLRNRLEELRETALNDNQDQLVEKNIAEADKLLHTFNALLRIGRLESGCHRSELIMIDLSQLLLDAIEFYEVLATEKQQTLTTHVAPALMIEGDRDLLFQAIVNLLDNAIKYTPENGYIDIALQQTDDNLLFSVTDTGQGIPDGYKEKVLERFFRMENSRSTAGNGLGLSLVAAVVSYHQAQMVLEDNTPTGLRVVLTLPQKKRDGRPSRHPNVLVTV</sequence>
<dbReference type="PRINTS" id="PR00344">
    <property type="entry name" value="BCTRLSENSOR"/>
</dbReference>
<feature type="coiled-coil region" evidence="11">
    <location>
        <begin position="216"/>
        <end position="275"/>
    </location>
</feature>
<reference evidence="16" key="1">
    <citation type="submission" date="2016-12" db="EMBL/GenBank/DDBJ databases">
        <title>Complete Genome Sequence of Beggiatoa leptomitiformis D-401.</title>
        <authorList>
            <person name="Fomenkov A."/>
            <person name="Vincze T."/>
            <person name="Grabovich M."/>
            <person name="Anton B.P."/>
            <person name="Dubinina G."/>
            <person name="Orlova M."/>
            <person name="Belousova E."/>
            <person name="Roberts R.J."/>
        </authorList>
    </citation>
    <scope>NUCLEOTIDE SEQUENCE [LARGE SCALE GENOMIC DNA]</scope>
    <source>
        <strain evidence="16">D-401</strain>
    </source>
</reference>
<keyword evidence="16" id="KW-1185">Reference proteome</keyword>
<dbReference type="Gene3D" id="1.10.287.130">
    <property type="match status" value="1"/>
</dbReference>
<feature type="transmembrane region" description="Helical" evidence="12">
    <location>
        <begin position="12"/>
        <end position="37"/>
    </location>
</feature>
<dbReference type="EMBL" id="CP018889">
    <property type="protein sequence ID" value="AUI67938.1"/>
    <property type="molecule type" value="Genomic_DNA"/>
</dbReference>
<dbReference type="EC" id="2.7.13.3" evidence="3"/>
<dbReference type="Proteomes" id="UP000234271">
    <property type="component" value="Chromosome"/>
</dbReference>
<organism evidence="15 16">
    <name type="scientific">Beggiatoa leptomitoformis</name>
    <dbReference type="NCBI Taxonomy" id="288004"/>
    <lineage>
        <taxon>Bacteria</taxon>
        <taxon>Pseudomonadati</taxon>
        <taxon>Pseudomonadota</taxon>
        <taxon>Gammaproteobacteria</taxon>
        <taxon>Thiotrichales</taxon>
        <taxon>Thiotrichaceae</taxon>
        <taxon>Beggiatoa</taxon>
    </lineage>
</organism>
<feature type="transmembrane region" description="Helical" evidence="12">
    <location>
        <begin position="164"/>
        <end position="185"/>
    </location>
</feature>
<dbReference type="SMART" id="SM00304">
    <property type="entry name" value="HAMP"/>
    <property type="match status" value="1"/>
</dbReference>
<dbReference type="SMART" id="SM00388">
    <property type="entry name" value="HisKA"/>
    <property type="match status" value="1"/>
</dbReference>
<evidence type="ECO:0000256" key="7">
    <source>
        <dbReference type="ARBA" id="ARBA00022777"/>
    </source>
</evidence>
<dbReference type="InterPro" id="IPR004358">
    <property type="entry name" value="Sig_transdc_His_kin-like_C"/>
</dbReference>
<evidence type="ECO:0000256" key="1">
    <source>
        <dbReference type="ARBA" id="ARBA00000085"/>
    </source>
</evidence>
<evidence type="ECO:0000256" key="9">
    <source>
        <dbReference type="ARBA" id="ARBA00023012"/>
    </source>
</evidence>
<name>A0A2N9YBT2_9GAMM</name>
<evidence type="ECO:0000313" key="15">
    <source>
        <dbReference type="EMBL" id="AUI67938.1"/>
    </source>
</evidence>
<evidence type="ECO:0000256" key="11">
    <source>
        <dbReference type="SAM" id="Coils"/>
    </source>
</evidence>
<dbReference type="Pfam" id="PF00672">
    <property type="entry name" value="HAMP"/>
    <property type="match status" value="1"/>
</dbReference>